<dbReference type="SMART" id="SM01110">
    <property type="entry name" value="Cutinase"/>
    <property type="match status" value="1"/>
</dbReference>
<evidence type="ECO:0000313" key="11">
    <source>
        <dbReference type="EMBL" id="KAK9418343.1"/>
    </source>
</evidence>
<dbReference type="InterPro" id="IPR043580">
    <property type="entry name" value="CUTINASE_1"/>
</dbReference>
<dbReference type="Gene3D" id="3.40.50.1820">
    <property type="entry name" value="alpha/beta hydrolase"/>
    <property type="match status" value="1"/>
</dbReference>
<dbReference type="PROSITE" id="PS00155">
    <property type="entry name" value="CUTINASE_1"/>
    <property type="match status" value="1"/>
</dbReference>
<evidence type="ECO:0000256" key="5">
    <source>
        <dbReference type="ARBA" id="ARBA00022525"/>
    </source>
</evidence>
<comment type="function">
    <text evidence="10">Catalyzes the hydrolysis of complex carboxylic polyesters found in the cell wall of plants. Degrades cutin, a macromolecule that forms the structure of the plant cuticle.</text>
</comment>
<dbReference type="InterPro" id="IPR000675">
    <property type="entry name" value="Cutinase/axe"/>
</dbReference>
<dbReference type="InterPro" id="IPR011150">
    <property type="entry name" value="Cutinase_monf"/>
</dbReference>
<evidence type="ECO:0000313" key="12">
    <source>
        <dbReference type="Proteomes" id="UP001408356"/>
    </source>
</evidence>
<keyword evidence="12" id="KW-1185">Reference proteome</keyword>
<feature type="signal peptide" evidence="10">
    <location>
        <begin position="1"/>
        <end position="18"/>
    </location>
</feature>
<dbReference type="InterPro" id="IPR029058">
    <property type="entry name" value="AB_hydrolase_fold"/>
</dbReference>
<comment type="similarity">
    <text evidence="2 10">Belongs to the cutinase family.</text>
</comment>
<proteinExistence type="inferred from homology"/>
<feature type="chain" id="PRO_5045005480" description="Cutinase" evidence="10">
    <location>
        <begin position="19"/>
        <end position="260"/>
    </location>
</feature>
<organism evidence="11 12">
    <name type="scientific">Seiridium unicorne</name>
    <dbReference type="NCBI Taxonomy" id="138068"/>
    <lineage>
        <taxon>Eukaryota</taxon>
        <taxon>Fungi</taxon>
        <taxon>Dikarya</taxon>
        <taxon>Ascomycota</taxon>
        <taxon>Pezizomycotina</taxon>
        <taxon>Sordariomycetes</taxon>
        <taxon>Xylariomycetidae</taxon>
        <taxon>Amphisphaeriales</taxon>
        <taxon>Sporocadaceae</taxon>
        <taxon>Seiridium</taxon>
    </lineage>
</organism>
<evidence type="ECO:0000256" key="9">
    <source>
        <dbReference type="ARBA" id="ARBA00034045"/>
    </source>
</evidence>
<dbReference type="SUPFAM" id="SSF53474">
    <property type="entry name" value="alpha/beta-Hydrolases"/>
    <property type="match status" value="1"/>
</dbReference>
<keyword evidence="7 10" id="KW-0378">Hydrolase</keyword>
<evidence type="ECO:0000256" key="4">
    <source>
        <dbReference type="ARBA" id="ARBA00022487"/>
    </source>
</evidence>
<dbReference type="Pfam" id="PF01083">
    <property type="entry name" value="Cutinase"/>
    <property type="match status" value="1"/>
</dbReference>
<evidence type="ECO:0000256" key="1">
    <source>
        <dbReference type="ARBA" id="ARBA00004613"/>
    </source>
</evidence>
<gene>
    <name evidence="11" type="ORF">SUNI508_08070</name>
</gene>
<dbReference type="EMBL" id="JARVKF010000385">
    <property type="protein sequence ID" value="KAK9418343.1"/>
    <property type="molecule type" value="Genomic_DNA"/>
</dbReference>
<protein>
    <recommendedName>
        <fullName evidence="3 10">Cutinase</fullName>
        <ecNumber evidence="3 10">3.1.1.74</ecNumber>
    </recommendedName>
</protein>
<evidence type="ECO:0000256" key="10">
    <source>
        <dbReference type="RuleBase" id="RU361263"/>
    </source>
</evidence>
<keyword evidence="6 10" id="KW-0732">Signal</keyword>
<dbReference type="Proteomes" id="UP001408356">
    <property type="component" value="Unassembled WGS sequence"/>
</dbReference>
<evidence type="ECO:0000256" key="6">
    <source>
        <dbReference type="ARBA" id="ARBA00022729"/>
    </source>
</evidence>
<evidence type="ECO:0000256" key="8">
    <source>
        <dbReference type="ARBA" id="ARBA00023157"/>
    </source>
</evidence>
<keyword evidence="5 10" id="KW-0964">Secreted</keyword>
<comment type="subcellular location">
    <subcellularLocation>
        <location evidence="1 10">Secreted</location>
    </subcellularLocation>
</comment>
<evidence type="ECO:0000256" key="7">
    <source>
        <dbReference type="ARBA" id="ARBA00022801"/>
    </source>
</evidence>
<accession>A0ABR2UUK4</accession>
<comment type="caution">
    <text evidence="11">The sequence shown here is derived from an EMBL/GenBank/DDBJ whole genome shotgun (WGS) entry which is preliminary data.</text>
</comment>
<dbReference type="PANTHER" id="PTHR48250">
    <property type="entry name" value="CUTINASE 2-RELATED"/>
    <property type="match status" value="1"/>
</dbReference>
<dbReference type="EC" id="3.1.1.74" evidence="3 10"/>
<comment type="catalytic activity">
    <reaction evidence="9 10">
        <text>cutin + H2O = cutin monomers.</text>
        <dbReference type="EC" id="3.1.1.74"/>
    </reaction>
</comment>
<evidence type="ECO:0000256" key="3">
    <source>
        <dbReference type="ARBA" id="ARBA00013095"/>
    </source>
</evidence>
<dbReference type="PANTHER" id="PTHR48250:SF1">
    <property type="entry name" value="CUTINASE"/>
    <property type="match status" value="1"/>
</dbReference>
<keyword evidence="4 10" id="KW-0719">Serine esterase</keyword>
<reference evidence="11 12" key="1">
    <citation type="journal article" date="2024" name="J. Plant Pathol.">
        <title>Sequence and assembly of the genome of Seiridium unicorne, isolate CBS 538.82, causal agent of cypress canker disease.</title>
        <authorList>
            <person name="Scali E."/>
            <person name="Rocca G.D."/>
            <person name="Danti R."/>
            <person name="Garbelotto M."/>
            <person name="Barberini S."/>
            <person name="Baroncelli R."/>
            <person name="Emiliani G."/>
        </authorList>
    </citation>
    <scope>NUCLEOTIDE SEQUENCE [LARGE SCALE GENOMIC DNA]</scope>
    <source>
        <strain evidence="11 12">BM-138-508</strain>
    </source>
</reference>
<sequence>MMLSILPLILPLLSCVSGLPTASTTAGTAIESRQNSVAINVLLAFISKLFPVNILVNDVGDLIEGAEKVFADIAGFDTDENDLLTGKCGDVVIIYARGTTEPGNVGSLTGPPFFTAVQNRLSANGKTLAVQGVDDYEADVTGFLEGGDAKGSQRMSVLVTQAFKQCPSSKIVMSGYSQGSQVVHNAAKLLPASTMSAVSSIVMFGDPLNGSAVQGANSEKVLTVCHAGDNICDHGDFILLPHLTYLIDADNAADFVIAHI</sequence>
<keyword evidence="8" id="KW-1015">Disulfide bond</keyword>
<name>A0ABR2UUK4_9PEZI</name>
<evidence type="ECO:0000256" key="2">
    <source>
        <dbReference type="ARBA" id="ARBA00007534"/>
    </source>
</evidence>